<feature type="transmembrane region" description="Helical" evidence="1">
    <location>
        <begin position="95"/>
        <end position="117"/>
    </location>
</feature>
<gene>
    <name evidence="2" type="ORF">BN977_06038</name>
</gene>
<feature type="transmembrane region" description="Helical" evidence="1">
    <location>
        <begin position="65"/>
        <end position="83"/>
    </location>
</feature>
<organism evidence="2 3">
    <name type="scientific">Mycolicibacterium cosmeticum</name>
    <dbReference type="NCBI Taxonomy" id="258533"/>
    <lineage>
        <taxon>Bacteria</taxon>
        <taxon>Bacillati</taxon>
        <taxon>Actinomycetota</taxon>
        <taxon>Actinomycetes</taxon>
        <taxon>Mycobacteriales</taxon>
        <taxon>Mycobacteriaceae</taxon>
        <taxon>Mycolicibacterium</taxon>
    </lineage>
</organism>
<dbReference type="STRING" id="258533.BN977_06038"/>
<evidence type="ECO:0008006" key="4">
    <source>
        <dbReference type="Google" id="ProtNLM"/>
    </source>
</evidence>
<reference evidence="2" key="1">
    <citation type="submission" date="2014-03" db="EMBL/GenBank/DDBJ databases">
        <title>Draft Genome Sequence of Mycobacterium cosmeticum DSM 44829.</title>
        <authorList>
            <person name="Croce O."/>
            <person name="Robert C."/>
            <person name="Raoult D."/>
            <person name="Drancourt M."/>
        </authorList>
    </citation>
    <scope>NUCLEOTIDE SEQUENCE [LARGE SCALE GENOMIC DNA]</scope>
    <source>
        <strain evidence="2">DSM 44829</strain>
    </source>
</reference>
<feature type="transmembrane region" description="Helical" evidence="1">
    <location>
        <begin position="25"/>
        <end position="45"/>
    </location>
</feature>
<keyword evidence="1" id="KW-1133">Transmembrane helix</keyword>
<sequence length="207" mass="21779">MTESTATTGAPARTGRLAIPRSRGAASGFLVMILGAWGALAPFIGPYLHFAYTPDQAWTWTAARGWLEVLPGAVAVLGGLLLLTSGNRATAMLGGWLAVAAGAWFVIGRSFTATLALGDIGAPATGLDSQQVLLLELTFFTGLGTLIAVLGGMAVGRLSVRSVRDMSYARRPLTTSAQVADPAEVGEVRDTTPRRRAFWHRHTPVPH</sequence>
<feature type="transmembrane region" description="Helical" evidence="1">
    <location>
        <begin position="137"/>
        <end position="160"/>
    </location>
</feature>
<dbReference type="RefSeq" id="WP_024455835.1">
    <property type="nucleotide sequence ID" value="NZ_CCBB010000003.1"/>
</dbReference>
<dbReference type="AlphaFoldDB" id="W9B8C4"/>
<name>W9B8C4_MYCCO</name>
<evidence type="ECO:0000313" key="2">
    <source>
        <dbReference type="EMBL" id="CDO11197.1"/>
    </source>
</evidence>
<evidence type="ECO:0000256" key="1">
    <source>
        <dbReference type="SAM" id="Phobius"/>
    </source>
</evidence>
<keyword evidence="1" id="KW-0472">Membrane</keyword>
<evidence type="ECO:0000313" key="3">
    <source>
        <dbReference type="Proteomes" id="UP000028870"/>
    </source>
</evidence>
<reference evidence="2" key="2">
    <citation type="submission" date="2014-03" db="EMBL/GenBank/DDBJ databases">
        <authorList>
            <person name="Urmite Genomes"/>
        </authorList>
    </citation>
    <scope>NUCLEOTIDE SEQUENCE</scope>
    <source>
        <strain evidence="2">DSM 44829</strain>
    </source>
</reference>
<keyword evidence="1" id="KW-0812">Transmembrane</keyword>
<dbReference type="Proteomes" id="UP000028870">
    <property type="component" value="Unassembled WGS sequence"/>
</dbReference>
<protein>
    <recommendedName>
        <fullName evidence="4">Secreted protein</fullName>
    </recommendedName>
</protein>
<accession>W9B8C4</accession>
<keyword evidence="3" id="KW-1185">Reference proteome</keyword>
<dbReference type="eggNOG" id="ENOG5032Z7A">
    <property type="taxonomic scope" value="Bacteria"/>
</dbReference>
<dbReference type="EMBL" id="CCBB010000003">
    <property type="protein sequence ID" value="CDO11197.1"/>
    <property type="molecule type" value="Genomic_DNA"/>
</dbReference>
<comment type="caution">
    <text evidence="2">The sequence shown here is derived from an EMBL/GenBank/DDBJ whole genome shotgun (WGS) entry which is preliminary data.</text>
</comment>
<proteinExistence type="predicted"/>